<dbReference type="InterPro" id="IPR050822">
    <property type="entry name" value="Cerebellin_Synaptic_Org"/>
</dbReference>
<keyword evidence="8" id="KW-1185">Reference proteome</keyword>
<dbReference type="InterPro" id="IPR001073">
    <property type="entry name" value="C1q_dom"/>
</dbReference>
<reference evidence="7" key="1">
    <citation type="submission" date="2022-08" db="UniProtKB">
        <authorList>
            <consortium name="EnsemblMetazoa"/>
        </authorList>
    </citation>
    <scope>IDENTIFICATION</scope>
    <source>
        <strain evidence="7">05x7-T-G4-1.051#20</strain>
    </source>
</reference>
<name>A0A8W8KL83_MAGGI</name>
<sequence>MVALHVYFVLLVVSVDTAHGEIPNEIRQFVLSLLKEHDGEVIELKQEILTLRQEVSSLQSSYLKVLHELDDIRRKEEEEVSVPMETKMDDKIRKHPIKNLSPQSVTKSNASQNSTAWLPTIATKRRLVPHHMIGNYPAAYSAAMSINPSNLRHNQVLVFDSVILNSGNVYDKTSGIFTPNSKGVYVLFSTITTTPGKSLEAEIVRNGNVLCRIYAGDRDLYSPGSNMAVSALDIGDRVLVRIHDHFHEDGVTIDGAFSTFSGYLLYETD</sequence>
<evidence type="ECO:0000256" key="3">
    <source>
        <dbReference type="ARBA" id="ARBA00022729"/>
    </source>
</evidence>
<dbReference type="PROSITE" id="PS50871">
    <property type="entry name" value="C1Q"/>
    <property type="match status" value="1"/>
</dbReference>
<evidence type="ECO:0000313" key="8">
    <source>
        <dbReference type="Proteomes" id="UP000005408"/>
    </source>
</evidence>
<keyword evidence="2" id="KW-0964">Secreted</keyword>
<feature type="coiled-coil region" evidence="4">
    <location>
        <begin position="34"/>
        <end position="61"/>
    </location>
</feature>
<dbReference type="PRINTS" id="PR00007">
    <property type="entry name" value="COMPLEMNTC1Q"/>
</dbReference>
<feature type="signal peptide" evidence="5">
    <location>
        <begin position="1"/>
        <end position="20"/>
    </location>
</feature>
<evidence type="ECO:0000256" key="4">
    <source>
        <dbReference type="SAM" id="Coils"/>
    </source>
</evidence>
<organism evidence="7 8">
    <name type="scientific">Magallana gigas</name>
    <name type="common">Pacific oyster</name>
    <name type="synonym">Crassostrea gigas</name>
    <dbReference type="NCBI Taxonomy" id="29159"/>
    <lineage>
        <taxon>Eukaryota</taxon>
        <taxon>Metazoa</taxon>
        <taxon>Spiralia</taxon>
        <taxon>Lophotrochozoa</taxon>
        <taxon>Mollusca</taxon>
        <taxon>Bivalvia</taxon>
        <taxon>Autobranchia</taxon>
        <taxon>Pteriomorphia</taxon>
        <taxon>Ostreida</taxon>
        <taxon>Ostreoidea</taxon>
        <taxon>Ostreidae</taxon>
        <taxon>Magallana</taxon>
    </lineage>
</organism>
<dbReference type="Gene3D" id="2.60.120.40">
    <property type="match status" value="1"/>
</dbReference>
<dbReference type="SUPFAM" id="SSF49842">
    <property type="entry name" value="TNF-like"/>
    <property type="match status" value="1"/>
</dbReference>
<dbReference type="GO" id="GO:0005576">
    <property type="term" value="C:extracellular region"/>
    <property type="evidence" value="ECO:0007669"/>
    <property type="project" value="UniProtKB-SubCell"/>
</dbReference>
<dbReference type="InterPro" id="IPR008983">
    <property type="entry name" value="Tumour_necrosis_fac-like_dom"/>
</dbReference>
<dbReference type="Pfam" id="PF00386">
    <property type="entry name" value="C1q"/>
    <property type="match status" value="1"/>
</dbReference>
<evidence type="ECO:0000256" key="5">
    <source>
        <dbReference type="SAM" id="SignalP"/>
    </source>
</evidence>
<dbReference type="PANTHER" id="PTHR22923">
    <property type="entry name" value="CEREBELLIN-RELATED"/>
    <property type="match status" value="1"/>
</dbReference>
<feature type="domain" description="C1q" evidence="6">
    <location>
        <begin position="133"/>
        <end position="269"/>
    </location>
</feature>
<evidence type="ECO:0000313" key="7">
    <source>
        <dbReference type="EnsemblMetazoa" id="G24093.1:cds"/>
    </source>
</evidence>
<evidence type="ECO:0000256" key="1">
    <source>
        <dbReference type="ARBA" id="ARBA00004613"/>
    </source>
</evidence>
<evidence type="ECO:0000256" key="2">
    <source>
        <dbReference type="ARBA" id="ARBA00022525"/>
    </source>
</evidence>
<dbReference type="AlphaFoldDB" id="A0A8W8KL83"/>
<evidence type="ECO:0000259" key="6">
    <source>
        <dbReference type="PROSITE" id="PS50871"/>
    </source>
</evidence>
<dbReference type="SMART" id="SM00110">
    <property type="entry name" value="C1Q"/>
    <property type="match status" value="1"/>
</dbReference>
<dbReference type="Proteomes" id="UP000005408">
    <property type="component" value="Unassembled WGS sequence"/>
</dbReference>
<feature type="chain" id="PRO_5036448629" description="C1q domain-containing protein" evidence="5">
    <location>
        <begin position="21"/>
        <end position="269"/>
    </location>
</feature>
<comment type="subcellular location">
    <subcellularLocation>
        <location evidence="1">Secreted</location>
    </subcellularLocation>
</comment>
<proteinExistence type="predicted"/>
<protein>
    <recommendedName>
        <fullName evidence="6">C1q domain-containing protein</fullName>
    </recommendedName>
</protein>
<dbReference type="PANTHER" id="PTHR22923:SF116">
    <property type="entry name" value="C1Q DOMAIN-CONTAINING PROTEIN"/>
    <property type="match status" value="1"/>
</dbReference>
<dbReference type="EnsemblMetazoa" id="G24093.1">
    <property type="protein sequence ID" value="G24093.1:cds"/>
    <property type="gene ID" value="G24093"/>
</dbReference>
<keyword evidence="3 5" id="KW-0732">Signal</keyword>
<accession>A0A8W8KL83</accession>
<keyword evidence="4" id="KW-0175">Coiled coil</keyword>